<comment type="caution">
    <text evidence="2">The sequence shown here is derived from an EMBL/GenBank/DDBJ whole genome shotgun (WGS) entry which is preliminary data.</text>
</comment>
<keyword evidence="1" id="KW-0808">Transferase</keyword>
<dbReference type="RefSeq" id="WP_226026391.1">
    <property type="nucleotide sequence ID" value="NZ_BAABIV010000003.1"/>
</dbReference>
<accession>A0ABP9HM39</accession>
<proteinExistence type="predicted"/>
<evidence type="ECO:0000313" key="3">
    <source>
        <dbReference type="Proteomes" id="UP001500610"/>
    </source>
</evidence>
<dbReference type="EMBL" id="BAABIV010000003">
    <property type="protein sequence ID" value="GAA4973754.1"/>
    <property type="molecule type" value="Genomic_DNA"/>
</dbReference>
<evidence type="ECO:0000256" key="1">
    <source>
        <dbReference type="ARBA" id="ARBA00022679"/>
    </source>
</evidence>
<dbReference type="InterPro" id="IPR033964">
    <property type="entry name" value="ABBA"/>
</dbReference>
<dbReference type="SFLD" id="SFLDS00036">
    <property type="entry name" value="Aromatic_Prenyltransferase"/>
    <property type="match status" value="1"/>
</dbReference>
<evidence type="ECO:0000313" key="2">
    <source>
        <dbReference type="EMBL" id="GAA4973754.1"/>
    </source>
</evidence>
<dbReference type="InterPro" id="IPR017795">
    <property type="entry name" value="ABBA_NscD-like"/>
</dbReference>
<sequence>MRAAPTGADPRGTPTLGSFTGGQLRRLGAVAGLSRTDAETYAQVLADALGPVAERPLDLAPPTRTFLSDDHTPVEFSLSFRPDAAPAMRVLVEPGCGADSLAHNGRAGLEAVRTMARRWHFSADVLDELQDLFLPPAPQGPLALWCALELRPGGVPGVKVYLNPAASGEERSAATVREALHRLGHHQAFDSLPPGGGYPFLALDLGDWAEPRAKVYVRHDHLTAGQAGRLSRMDAGPGPAAVEGFFRTAAGLGPDARGLGGRPGLSCHSFTATGTVRPSGFTLHIPVRDYVRHDGEALARASRVLRHHGMDASVLDRALAALTERRPEDGVGLIAYLALAHQRDQPPRVTAYLSSEAYAVRPPAVETVRRPVPVA</sequence>
<dbReference type="Proteomes" id="UP001500610">
    <property type="component" value="Unassembled WGS sequence"/>
</dbReference>
<gene>
    <name evidence="2" type="ORF">GCM10023257_07800</name>
</gene>
<keyword evidence="3" id="KW-1185">Reference proteome</keyword>
<reference evidence="3" key="1">
    <citation type="journal article" date="2019" name="Int. J. Syst. Evol. Microbiol.">
        <title>The Global Catalogue of Microorganisms (GCM) 10K type strain sequencing project: providing services to taxonomists for standard genome sequencing and annotation.</title>
        <authorList>
            <consortium name="The Broad Institute Genomics Platform"/>
            <consortium name="The Broad Institute Genome Sequencing Center for Infectious Disease"/>
            <person name="Wu L."/>
            <person name="Ma J."/>
        </authorList>
    </citation>
    <scope>NUCLEOTIDE SEQUENCE [LARGE SCALE GENOMIC DNA]</scope>
    <source>
        <strain evidence="3">JCM 17657</strain>
    </source>
</reference>
<dbReference type="Pfam" id="PF11991">
    <property type="entry name" value="Trp_DMAT"/>
    <property type="match status" value="1"/>
</dbReference>
<protein>
    <submittedName>
        <fullName evidence="2">DMATS family aromatic prenyltransferase</fullName>
    </submittedName>
</protein>
<name>A0ABP9HM39_9ACTN</name>
<organism evidence="2 3">
    <name type="scientific">Streptomyces hyderabadensis</name>
    <dbReference type="NCBI Taxonomy" id="598549"/>
    <lineage>
        <taxon>Bacteria</taxon>
        <taxon>Bacillati</taxon>
        <taxon>Actinomycetota</taxon>
        <taxon>Actinomycetes</taxon>
        <taxon>Kitasatosporales</taxon>
        <taxon>Streptomycetaceae</taxon>
        <taxon>Streptomyces</taxon>
    </lineage>
</organism>
<dbReference type="CDD" id="cd13930">
    <property type="entry name" value="PT-Tnase"/>
    <property type="match status" value="1"/>
</dbReference>
<dbReference type="SFLD" id="SFLDG01162">
    <property type="entry name" value="I"/>
    <property type="match status" value="1"/>
</dbReference>